<evidence type="ECO:0008006" key="3">
    <source>
        <dbReference type="Google" id="ProtNLM"/>
    </source>
</evidence>
<organism evidence="1 2">
    <name type="scientific">Thauera aminoaromatica</name>
    <dbReference type="NCBI Taxonomy" id="164330"/>
    <lineage>
        <taxon>Bacteria</taxon>
        <taxon>Pseudomonadati</taxon>
        <taxon>Pseudomonadota</taxon>
        <taxon>Betaproteobacteria</taxon>
        <taxon>Rhodocyclales</taxon>
        <taxon>Zoogloeaceae</taxon>
        <taxon>Thauera</taxon>
    </lineage>
</organism>
<name>A0A5C7S8A6_THASP</name>
<protein>
    <recommendedName>
        <fullName evidence="3">Alpha/beta hydrolase</fullName>
    </recommendedName>
</protein>
<dbReference type="InterPro" id="IPR029058">
    <property type="entry name" value="AB_hydrolase_fold"/>
</dbReference>
<gene>
    <name evidence="1" type="ORF">E6Q80_19235</name>
</gene>
<dbReference type="SUPFAM" id="SSF53474">
    <property type="entry name" value="alpha/beta-Hydrolases"/>
    <property type="match status" value="1"/>
</dbReference>
<dbReference type="EMBL" id="SSFD01000322">
    <property type="protein sequence ID" value="TXH80104.1"/>
    <property type="molecule type" value="Genomic_DNA"/>
</dbReference>
<dbReference type="AlphaFoldDB" id="A0A5C7S8A6"/>
<dbReference type="Proteomes" id="UP000321192">
    <property type="component" value="Unassembled WGS sequence"/>
</dbReference>
<evidence type="ECO:0000313" key="2">
    <source>
        <dbReference type="Proteomes" id="UP000321192"/>
    </source>
</evidence>
<dbReference type="RefSeq" id="WP_276661355.1">
    <property type="nucleotide sequence ID" value="NZ_SSFD01000322.1"/>
</dbReference>
<sequence length="467" mass="50758">MDQAGSTSIGKRILGALGACLTAACASNAPYHTASDDGGACRTDPDSPACRSSAYQEFERFDLAFAEFSERGNAFDDARVEAVLAKIAAKARADGVVLIVFVHGWKHNASEDDPNVLSFKDSLETMTGVLGSSFAGTALGSRRLVGVYVGWRGASIELPLLKELTFWDRKAVAEELGSGGVTRLLLDLDRITAGEARNVMVVVGHSFGGAIVVRALSDLITERVTNRAADERARVFADGVLVLNPAIEANQALPFVEAALQRPYARDQLPLFISISSDADAATHYAFPAGQTIGLATWRQTDLQRSYYHDRRAPEQPLPLRERHLDATTAGNFAPFLTHRLHASRQGGAVNFEMTRCDAAPEQCMPKGWTTLSGQPTIGPLPTDYPLYFVKTDESVMADHNDIFNQQVRSFVFTVIDDVVRRSLRETKPADAAKALAVPVEPPLIADPGRFTARISQIWKVVEPKFD</sequence>
<accession>A0A5C7S8A6</accession>
<proteinExistence type="predicted"/>
<evidence type="ECO:0000313" key="1">
    <source>
        <dbReference type="EMBL" id="TXH80104.1"/>
    </source>
</evidence>
<reference evidence="1 2" key="1">
    <citation type="submission" date="2018-09" db="EMBL/GenBank/DDBJ databases">
        <title>Metagenome Assembled Genomes from an Advanced Water Purification Facility.</title>
        <authorList>
            <person name="Stamps B.W."/>
            <person name="Spear J.R."/>
        </authorList>
    </citation>
    <scope>NUCLEOTIDE SEQUENCE [LARGE SCALE GENOMIC DNA]</scope>
    <source>
        <strain evidence="1">Bin_27_1</strain>
    </source>
</reference>
<comment type="caution">
    <text evidence="1">The sequence shown here is derived from an EMBL/GenBank/DDBJ whole genome shotgun (WGS) entry which is preliminary data.</text>
</comment>